<comment type="caution">
    <text evidence="1">The sequence shown here is derived from an EMBL/GenBank/DDBJ whole genome shotgun (WGS) entry which is preliminary data.</text>
</comment>
<proteinExistence type="predicted"/>
<name>A0ACB8TCX5_9AGAM</name>
<organism evidence="1 2">
    <name type="scientific">Artomyces pyxidatus</name>
    <dbReference type="NCBI Taxonomy" id="48021"/>
    <lineage>
        <taxon>Eukaryota</taxon>
        <taxon>Fungi</taxon>
        <taxon>Dikarya</taxon>
        <taxon>Basidiomycota</taxon>
        <taxon>Agaricomycotina</taxon>
        <taxon>Agaricomycetes</taxon>
        <taxon>Russulales</taxon>
        <taxon>Auriscalpiaceae</taxon>
        <taxon>Artomyces</taxon>
    </lineage>
</organism>
<accession>A0ACB8TCX5</accession>
<keyword evidence="2" id="KW-1185">Reference proteome</keyword>
<evidence type="ECO:0000313" key="1">
    <source>
        <dbReference type="EMBL" id="KAI0065843.1"/>
    </source>
</evidence>
<dbReference type="Proteomes" id="UP000814140">
    <property type="component" value="Unassembled WGS sequence"/>
</dbReference>
<reference evidence="1" key="2">
    <citation type="journal article" date="2022" name="New Phytol.">
        <title>Evolutionary transition to the ectomycorrhizal habit in the genomes of a hyperdiverse lineage of mushroom-forming fungi.</title>
        <authorList>
            <person name="Looney B."/>
            <person name="Miyauchi S."/>
            <person name="Morin E."/>
            <person name="Drula E."/>
            <person name="Courty P.E."/>
            <person name="Kohler A."/>
            <person name="Kuo A."/>
            <person name="LaButti K."/>
            <person name="Pangilinan J."/>
            <person name="Lipzen A."/>
            <person name="Riley R."/>
            <person name="Andreopoulos W."/>
            <person name="He G."/>
            <person name="Johnson J."/>
            <person name="Nolan M."/>
            <person name="Tritt A."/>
            <person name="Barry K.W."/>
            <person name="Grigoriev I.V."/>
            <person name="Nagy L.G."/>
            <person name="Hibbett D."/>
            <person name="Henrissat B."/>
            <person name="Matheny P.B."/>
            <person name="Labbe J."/>
            <person name="Martin F.M."/>
        </authorList>
    </citation>
    <scope>NUCLEOTIDE SEQUENCE</scope>
    <source>
        <strain evidence="1">HHB10654</strain>
    </source>
</reference>
<evidence type="ECO:0000313" key="2">
    <source>
        <dbReference type="Proteomes" id="UP000814140"/>
    </source>
</evidence>
<reference evidence="1" key="1">
    <citation type="submission" date="2021-03" db="EMBL/GenBank/DDBJ databases">
        <authorList>
            <consortium name="DOE Joint Genome Institute"/>
            <person name="Ahrendt S."/>
            <person name="Looney B.P."/>
            <person name="Miyauchi S."/>
            <person name="Morin E."/>
            <person name="Drula E."/>
            <person name="Courty P.E."/>
            <person name="Chicoki N."/>
            <person name="Fauchery L."/>
            <person name="Kohler A."/>
            <person name="Kuo A."/>
            <person name="Labutti K."/>
            <person name="Pangilinan J."/>
            <person name="Lipzen A."/>
            <person name="Riley R."/>
            <person name="Andreopoulos W."/>
            <person name="He G."/>
            <person name="Johnson J."/>
            <person name="Barry K.W."/>
            <person name="Grigoriev I.V."/>
            <person name="Nagy L."/>
            <person name="Hibbett D."/>
            <person name="Henrissat B."/>
            <person name="Matheny P.B."/>
            <person name="Labbe J."/>
            <person name="Martin F."/>
        </authorList>
    </citation>
    <scope>NUCLEOTIDE SEQUENCE</scope>
    <source>
        <strain evidence="1">HHB10654</strain>
    </source>
</reference>
<dbReference type="EMBL" id="MU277194">
    <property type="protein sequence ID" value="KAI0065843.1"/>
    <property type="molecule type" value="Genomic_DNA"/>
</dbReference>
<sequence>MSLGMSRRCCTTGAVAECRVDCVVGDWAKVGSKRQSLQPCEAAKSITATCGCGWICGRVFSVVVLAPCMQEKVAVRDESEQAQRVGHSKRLLQNWTRVRVNLGFSRIFKFSARSGGGHVLRARVASDAIVDRTRTVRERAVQEACKQAICDAMGVKTWQGFAELGLLAHGSRRTRLRNDSHPQPNAHIY</sequence>
<gene>
    <name evidence="1" type="ORF">BV25DRAFT_1599971</name>
</gene>
<protein>
    <submittedName>
        <fullName evidence="1">Uncharacterized protein</fullName>
    </submittedName>
</protein>